<name>A0AAV4TW49_9ARAC</name>
<dbReference type="Proteomes" id="UP001054837">
    <property type="component" value="Unassembled WGS sequence"/>
</dbReference>
<evidence type="ECO:0000313" key="2">
    <source>
        <dbReference type="Proteomes" id="UP001054837"/>
    </source>
</evidence>
<accession>A0AAV4TW49</accession>
<sequence>MKMLRNKSELGIEVEGATLGKKDARLVKMTSTLEGLTVKFARNLFVWSAPSTFAQNSNVRKFNDYEETSHFKSNFGHKSAGRHNVAARCHGSGIQSVAYQSPFKFRSKSKRTFKESRIN</sequence>
<keyword evidence="2" id="KW-1185">Reference proteome</keyword>
<protein>
    <submittedName>
        <fullName evidence="1">Uncharacterized protein</fullName>
    </submittedName>
</protein>
<proteinExistence type="predicted"/>
<dbReference type="AlphaFoldDB" id="A0AAV4TW49"/>
<organism evidence="1 2">
    <name type="scientific">Caerostris darwini</name>
    <dbReference type="NCBI Taxonomy" id="1538125"/>
    <lineage>
        <taxon>Eukaryota</taxon>
        <taxon>Metazoa</taxon>
        <taxon>Ecdysozoa</taxon>
        <taxon>Arthropoda</taxon>
        <taxon>Chelicerata</taxon>
        <taxon>Arachnida</taxon>
        <taxon>Araneae</taxon>
        <taxon>Araneomorphae</taxon>
        <taxon>Entelegynae</taxon>
        <taxon>Araneoidea</taxon>
        <taxon>Araneidae</taxon>
        <taxon>Caerostris</taxon>
    </lineage>
</organism>
<evidence type="ECO:0000313" key="1">
    <source>
        <dbReference type="EMBL" id="GIY49492.1"/>
    </source>
</evidence>
<reference evidence="1 2" key="1">
    <citation type="submission" date="2021-06" db="EMBL/GenBank/DDBJ databases">
        <title>Caerostris darwini draft genome.</title>
        <authorList>
            <person name="Kono N."/>
            <person name="Arakawa K."/>
        </authorList>
    </citation>
    <scope>NUCLEOTIDE SEQUENCE [LARGE SCALE GENOMIC DNA]</scope>
</reference>
<gene>
    <name evidence="1" type="ORF">CDAR_509961</name>
</gene>
<dbReference type="EMBL" id="BPLQ01010239">
    <property type="protein sequence ID" value="GIY49492.1"/>
    <property type="molecule type" value="Genomic_DNA"/>
</dbReference>
<comment type="caution">
    <text evidence="1">The sequence shown here is derived from an EMBL/GenBank/DDBJ whole genome shotgun (WGS) entry which is preliminary data.</text>
</comment>